<evidence type="ECO:0008006" key="3">
    <source>
        <dbReference type="Google" id="ProtNLM"/>
    </source>
</evidence>
<accession>A0ABX2DN48</accession>
<evidence type="ECO:0000313" key="1">
    <source>
        <dbReference type="EMBL" id="NQX45865.1"/>
    </source>
</evidence>
<dbReference type="EMBL" id="JABMKX010000005">
    <property type="protein sequence ID" value="NQX45865.1"/>
    <property type="molecule type" value="Genomic_DNA"/>
</dbReference>
<dbReference type="RefSeq" id="WP_173132182.1">
    <property type="nucleotide sequence ID" value="NZ_JABMKX010000005.1"/>
</dbReference>
<dbReference type="Gene3D" id="3.40.50.2000">
    <property type="entry name" value="Glycogen Phosphorylase B"/>
    <property type="match status" value="1"/>
</dbReference>
<keyword evidence="2" id="KW-1185">Reference proteome</keyword>
<dbReference type="Proteomes" id="UP000711047">
    <property type="component" value="Unassembled WGS sequence"/>
</dbReference>
<sequence length="385" mass="44613">MKVVVISCFSDKSGFNRGNFIYEYFKKKKFDTFLIYSEFHHTSKTLIKEDDEFWIPVRSLKYEKNVSIKRLLAHVFFGMKAAKLLKKLNPDIVYMAVPPNSVTRFAFKVSKKINARIIIDIVDLWPESFPTSNKVKKLLSPMLNYWRKYRDDKLGSANALMFECSLYKEFLENTNVKNENSYVIPLAKNYIDNSNPDFMSCMNDTLNICYLGSINLLIDIEQITKILKGLQVMRKVKLHIIGSGDNKNYFLKELMQNNIEFIDYGIVYNEIDKNRIMSFCDFGINLYRENTVIGLTYKSIDYFSAGLPIINSIKGDSWDLVENCGIGVNCFRDNCQASITVLSSLNAEKISLMKQKAFEVYLENFENRVVEGKLDEMLNSILPEK</sequence>
<name>A0ABX2DN48_9BACL</name>
<comment type="caution">
    <text evidence="1">The sequence shown here is derived from an EMBL/GenBank/DDBJ whole genome shotgun (WGS) entry which is preliminary data.</text>
</comment>
<reference evidence="1 2" key="1">
    <citation type="submission" date="2020-05" db="EMBL/GenBank/DDBJ databases">
        <title>Paenibacillus glebae, sp. nov., Paenibacillus humi sp. nov., Paenibacillus pedi sp. nov., Paenibacillus terrestris sp. nov. and Paenibacillus terricola sp. nov., isolated from a forest top soil sample.</title>
        <authorList>
            <person name="Qi S."/>
            <person name="Carlier A."/>
            <person name="Cnockaert M."/>
            <person name="Vandamme P."/>
        </authorList>
    </citation>
    <scope>NUCLEOTIDE SEQUENCE [LARGE SCALE GENOMIC DNA]</scope>
    <source>
        <strain evidence="1 2">LMG 29502</strain>
    </source>
</reference>
<evidence type="ECO:0000313" key="2">
    <source>
        <dbReference type="Proteomes" id="UP000711047"/>
    </source>
</evidence>
<protein>
    <recommendedName>
        <fullName evidence="3">Glycosyl transferase family 1 domain-containing protein</fullName>
    </recommendedName>
</protein>
<organism evidence="1 2">
    <name type="scientific">Paenibacillus tritici</name>
    <dbReference type="NCBI Taxonomy" id="1873425"/>
    <lineage>
        <taxon>Bacteria</taxon>
        <taxon>Bacillati</taxon>
        <taxon>Bacillota</taxon>
        <taxon>Bacilli</taxon>
        <taxon>Bacillales</taxon>
        <taxon>Paenibacillaceae</taxon>
        <taxon>Paenibacillus</taxon>
    </lineage>
</organism>
<proteinExistence type="predicted"/>
<dbReference type="SUPFAM" id="SSF53756">
    <property type="entry name" value="UDP-Glycosyltransferase/glycogen phosphorylase"/>
    <property type="match status" value="1"/>
</dbReference>
<gene>
    <name evidence="1" type="ORF">HQN87_11025</name>
</gene>